<dbReference type="RefSeq" id="WP_122626017.1">
    <property type="nucleotide sequence ID" value="NZ_UPPP01000052.1"/>
</dbReference>
<proteinExistence type="predicted"/>
<reference evidence="4 5" key="1">
    <citation type="submission" date="2018-06" db="EMBL/GenBank/DDBJ databases">
        <authorList>
            <person name="Strepis N."/>
        </authorList>
    </citation>
    <scope>NUCLEOTIDE SEQUENCE [LARGE SCALE GENOMIC DNA]</scope>
    <source>
        <strain evidence="4">LUCI</strain>
    </source>
</reference>
<sequence>MKAKKSVFGVFCLIVAFVGLKVEDHIIDTEPAIREVPTSRKVVALTFDDGPLNTSTPKILQILREKGVKATFFVVGERVEKYPMLVRQEAAEGHEVGNHTYSHPKLRGLNRQEIDKEIEKNETLISQVAPRPTLFRPPEGKYSKTVLEDARERGYIIVLWSIDTKDWRCPPVGDIVDSVLKNVKPGSIILLHDGKYPSPTPEAVDCIIDSLKSRGYEFVTVSELLQYYQPASR</sequence>
<evidence type="ECO:0000256" key="1">
    <source>
        <dbReference type="ARBA" id="ARBA00022723"/>
    </source>
</evidence>
<dbReference type="Proteomes" id="UP000277811">
    <property type="component" value="Unassembled WGS sequence"/>
</dbReference>
<dbReference type="GO" id="GO:0005975">
    <property type="term" value="P:carbohydrate metabolic process"/>
    <property type="evidence" value="ECO:0007669"/>
    <property type="project" value="InterPro"/>
</dbReference>
<dbReference type="Pfam" id="PF01522">
    <property type="entry name" value="Polysacc_deac_1"/>
    <property type="match status" value="1"/>
</dbReference>
<dbReference type="GO" id="GO:0046872">
    <property type="term" value="F:metal ion binding"/>
    <property type="evidence" value="ECO:0007669"/>
    <property type="project" value="UniProtKB-KW"/>
</dbReference>
<dbReference type="AlphaFoldDB" id="A0A498R2K9"/>
<dbReference type="InterPro" id="IPR050248">
    <property type="entry name" value="Polysacc_deacetylase_ArnD"/>
</dbReference>
<keyword evidence="5" id="KW-1185">Reference proteome</keyword>
<name>A0A498R2K9_9FIRM</name>
<evidence type="ECO:0000313" key="4">
    <source>
        <dbReference type="EMBL" id="VBB05000.1"/>
    </source>
</evidence>
<dbReference type="PANTHER" id="PTHR10587:SF133">
    <property type="entry name" value="CHITIN DEACETYLASE 1-RELATED"/>
    <property type="match status" value="1"/>
</dbReference>
<dbReference type="InterPro" id="IPR011330">
    <property type="entry name" value="Glyco_hydro/deAcase_b/a-brl"/>
</dbReference>
<keyword evidence="1" id="KW-0479">Metal-binding</keyword>
<dbReference type="GO" id="GO:0016020">
    <property type="term" value="C:membrane"/>
    <property type="evidence" value="ECO:0007669"/>
    <property type="project" value="TreeGrafter"/>
</dbReference>
<dbReference type="SUPFAM" id="SSF88713">
    <property type="entry name" value="Glycoside hydrolase/deacetylase"/>
    <property type="match status" value="1"/>
</dbReference>
<dbReference type="InterPro" id="IPR002509">
    <property type="entry name" value="NODB_dom"/>
</dbReference>
<evidence type="ECO:0000256" key="2">
    <source>
        <dbReference type="ARBA" id="ARBA00022801"/>
    </source>
</evidence>
<dbReference type="OrthoDB" id="9812065at2"/>
<gene>
    <name evidence="4" type="ORF">LUCI_0206</name>
</gene>
<organism evidence="4 5">
    <name type="scientific">Lucifera butyrica</name>
    <dbReference type="NCBI Taxonomy" id="1351585"/>
    <lineage>
        <taxon>Bacteria</taxon>
        <taxon>Bacillati</taxon>
        <taxon>Bacillota</taxon>
        <taxon>Negativicutes</taxon>
        <taxon>Veillonellales</taxon>
        <taxon>Veillonellaceae</taxon>
        <taxon>Lucifera</taxon>
    </lineage>
</organism>
<evidence type="ECO:0000313" key="5">
    <source>
        <dbReference type="Proteomes" id="UP000277811"/>
    </source>
</evidence>
<dbReference type="PANTHER" id="PTHR10587">
    <property type="entry name" value="GLYCOSYL TRANSFERASE-RELATED"/>
    <property type="match status" value="1"/>
</dbReference>
<dbReference type="Gene3D" id="3.20.20.370">
    <property type="entry name" value="Glycoside hydrolase/deacetylase"/>
    <property type="match status" value="1"/>
</dbReference>
<feature type="domain" description="NodB homology" evidence="3">
    <location>
        <begin position="41"/>
        <end position="219"/>
    </location>
</feature>
<dbReference type="EMBL" id="UPPP01000052">
    <property type="protein sequence ID" value="VBB05000.1"/>
    <property type="molecule type" value="Genomic_DNA"/>
</dbReference>
<evidence type="ECO:0000259" key="3">
    <source>
        <dbReference type="PROSITE" id="PS51677"/>
    </source>
</evidence>
<dbReference type="GO" id="GO:0016810">
    <property type="term" value="F:hydrolase activity, acting on carbon-nitrogen (but not peptide) bonds"/>
    <property type="evidence" value="ECO:0007669"/>
    <property type="project" value="InterPro"/>
</dbReference>
<keyword evidence="2" id="KW-0378">Hydrolase</keyword>
<protein>
    <submittedName>
        <fullName evidence="4">Polysaccharide deacetylase</fullName>
    </submittedName>
</protein>
<accession>A0A498R2K9</accession>
<dbReference type="PROSITE" id="PS51677">
    <property type="entry name" value="NODB"/>
    <property type="match status" value="1"/>
</dbReference>
<dbReference type="CDD" id="cd10917">
    <property type="entry name" value="CE4_NodB_like_6s_7s"/>
    <property type="match status" value="1"/>
</dbReference>